<feature type="compositionally biased region" description="Polar residues" evidence="12">
    <location>
        <begin position="633"/>
        <end position="653"/>
    </location>
</feature>
<comment type="cofactor">
    <cofactor evidence="1">
        <name>Mg(2+)</name>
        <dbReference type="ChEBI" id="CHEBI:18420"/>
    </cofactor>
</comment>
<name>A0AAD9G924_BABDI</name>
<evidence type="ECO:0000256" key="1">
    <source>
        <dbReference type="ARBA" id="ARBA00001946"/>
    </source>
</evidence>
<feature type="region of interest" description="Disordered" evidence="12">
    <location>
        <begin position="579"/>
        <end position="653"/>
    </location>
</feature>
<reference evidence="15" key="2">
    <citation type="submission" date="2021-05" db="EMBL/GenBank/DDBJ databases">
        <authorList>
            <person name="Pain A."/>
        </authorList>
    </citation>
    <scope>NUCLEOTIDE SEQUENCE</scope>
    <source>
        <strain evidence="15">1802A</strain>
    </source>
</reference>
<organism evidence="15 16">
    <name type="scientific">Babesia divergens</name>
    <dbReference type="NCBI Taxonomy" id="32595"/>
    <lineage>
        <taxon>Eukaryota</taxon>
        <taxon>Sar</taxon>
        <taxon>Alveolata</taxon>
        <taxon>Apicomplexa</taxon>
        <taxon>Aconoidasida</taxon>
        <taxon>Piroplasmida</taxon>
        <taxon>Babesiidae</taxon>
        <taxon>Babesia</taxon>
    </lineage>
</organism>
<evidence type="ECO:0000256" key="11">
    <source>
        <dbReference type="ARBA" id="ARBA00023242"/>
    </source>
</evidence>
<dbReference type="InterPro" id="IPR019974">
    <property type="entry name" value="XPG_CS"/>
</dbReference>
<feature type="domain" description="XPG-I" evidence="13">
    <location>
        <begin position="719"/>
        <end position="787"/>
    </location>
</feature>
<evidence type="ECO:0000313" key="15">
    <source>
        <dbReference type="EMBL" id="KAK1934034.1"/>
    </source>
</evidence>
<dbReference type="AlphaFoldDB" id="A0AAD9G924"/>
<dbReference type="GO" id="GO:0003697">
    <property type="term" value="F:single-stranded DNA binding"/>
    <property type="evidence" value="ECO:0007669"/>
    <property type="project" value="TreeGrafter"/>
</dbReference>
<dbReference type="SMART" id="SM00279">
    <property type="entry name" value="HhH2"/>
    <property type="match status" value="1"/>
</dbReference>
<dbReference type="SUPFAM" id="SSF88723">
    <property type="entry name" value="PIN domain-like"/>
    <property type="match status" value="1"/>
</dbReference>
<feature type="compositionally biased region" description="Low complexity" evidence="12">
    <location>
        <begin position="579"/>
        <end position="596"/>
    </location>
</feature>
<keyword evidence="5" id="KW-0479">Metal-binding</keyword>
<dbReference type="PANTHER" id="PTHR16171:SF7">
    <property type="entry name" value="DNA REPAIR PROTEIN RAD2"/>
    <property type="match status" value="1"/>
</dbReference>
<sequence>MGINGLWDAVSAAGVSCRVEHLRGKRVAIDASFWIIHCLASEANSRLGNDVYGVFFRRICYLLENRIFPIFVFDGRSPEAKKRTHLRRKMEREKRTRNLKLLAFKALAVQMKHFAKDANDRVFKPISFMKKKDGISERELEKIADDMESFFCANSAGADAPLALDDVEHAPLPQEEALFSSDDDFEDIPAPEITDAAIPVECEEAGNRVDILTMPRSYRALKMLSRTGVNVDLTGARPNTELDDAYFERYGGSAIRSHGSSRSRNLVELPIDCSINKACYSRLPGEVRYQIMQQIKDAWMYEDRVNLLQLKSSLSEFSNLQVDSYLRDVEINREIEDIKRVLIKDMGVKGCVKTEDGLNLEGVNKESLDGEIFDYNSVEARSRRKRRFLNDLSVDMQPDLYNMPLPRAVKPEDPVLDDSAFVCDSEIFGDLLASESHDEFEILDEREPSSTSKDPICETTKGVETSAFQIKDEWEVEEEVPVVQAHCKLPGLSSADKHLEVTTVKCDPGGRSLHHDKCMTAAEAEATGLAKHCADGVSSSSTSDYDSDPSYDPRHGGLDMSPVDSSSCTALSVEHSASVSSAEFISSDSEASSESYLEVEDDDSDELPSSEDEAYDLTDPEGADTLGHHETGQPASSDSTTTDQKATSQTFTGSVSECTSVHVDSAVDGFSDPLYSGSSAMYRNDSEYRDYLRMEKLLSRADRSQYRLEDWDKVPLILDLFGVPYMVAPSEAEAQCAHLNNTGLCFGVISDDSDTIAFGASRVFKNFYSGNVFEVYISDRIVSELGLAQEQLALLAIICGCDYTEGVHGIGVVNALEVIKAYPTFEDLYEFRRWATSECDFSKVTEDECPIRRDYKVAHVNYRLHWSFCSDFPNREAYNLLLHPRVSSTFEPEWRAPRYEEILRFMESNSSLPASEVSMCLSKLQSGGSFDGFILEDFVPEIHASSSRKSRRSVKSKRKILRERVQSFRAFLKSRSERKSRKAGARQRALDSVVESAEPVAFIRSKRMLNSIEGIKEYVHSRKAA</sequence>
<dbReference type="GO" id="GO:0004520">
    <property type="term" value="F:DNA endonuclease activity"/>
    <property type="evidence" value="ECO:0007669"/>
    <property type="project" value="TreeGrafter"/>
</dbReference>
<evidence type="ECO:0000313" key="16">
    <source>
        <dbReference type="Proteomes" id="UP001195914"/>
    </source>
</evidence>
<keyword evidence="4" id="KW-0540">Nuclease</keyword>
<comment type="caution">
    <text evidence="15">The sequence shown here is derived from an EMBL/GenBank/DDBJ whole genome shotgun (WGS) entry which is preliminary data.</text>
</comment>
<dbReference type="CDD" id="cd09904">
    <property type="entry name" value="H3TH_XPG"/>
    <property type="match status" value="1"/>
</dbReference>
<dbReference type="SMART" id="SM00484">
    <property type="entry name" value="XPGI"/>
    <property type="match status" value="1"/>
</dbReference>
<evidence type="ECO:0000256" key="3">
    <source>
        <dbReference type="ARBA" id="ARBA00022553"/>
    </source>
</evidence>
<evidence type="ECO:0000256" key="8">
    <source>
        <dbReference type="ARBA" id="ARBA00022842"/>
    </source>
</evidence>
<evidence type="ECO:0000256" key="5">
    <source>
        <dbReference type="ARBA" id="ARBA00022723"/>
    </source>
</evidence>
<dbReference type="GO" id="GO:0005634">
    <property type="term" value="C:nucleus"/>
    <property type="evidence" value="ECO:0007669"/>
    <property type="project" value="UniProtKB-SubCell"/>
</dbReference>
<accession>A0AAD9G924</accession>
<evidence type="ECO:0000259" key="13">
    <source>
        <dbReference type="SMART" id="SM00484"/>
    </source>
</evidence>
<dbReference type="Proteomes" id="UP001195914">
    <property type="component" value="Unassembled WGS sequence"/>
</dbReference>
<keyword evidence="11" id="KW-0539">Nucleus</keyword>
<feature type="compositionally biased region" description="Low complexity" evidence="12">
    <location>
        <begin position="538"/>
        <end position="550"/>
    </location>
</feature>
<evidence type="ECO:0000256" key="12">
    <source>
        <dbReference type="SAM" id="MobiDB-lite"/>
    </source>
</evidence>
<keyword evidence="9" id="KW-0496">Mitochondrion</keyword>
<keyword evidence="6" id="KW-0227">DNA damage</keyword>
<keyword evidence="16" id="KW-1185">Reference proteome</keyword>
<gene>
    <name evidence="15" type="ORF">X943_001985</name>
</gene>
<dbReference type="Gene3D" id="3.40.50.1010">
    <property type="entry name" value="5'-nuclease"/>
    <property type="match status" value="2"/>
</dbReference>
<keyword evidence="3" id="KW-0597">Phosphoprotein</keyword>
<evidence type="ECO:0000256" key="6">
    <source>
        <dbReference type="ARBA" id="ARBA00022763"/>
    </source>
</evidence>
<dbReference type="GO" id="GO:0046872">
    <property type="term" value="F:metal ion binding"/>
    <property type="evidence" value="ECO:0007669"/>
    <property type="project" value="UniProtKB-KW"/>
</dbReference>
<dbReference type="Gene3D" id="1.10.150.20">
    <property type="entry name" value="5' to 3' exonuclease, C-terminal subdomain"/>
    <property type="match status" value="1"/>
</dbReference>
<dbReference type="SUPFAM" id="SSF47807">
    <property type="entry name" value="5' to 3' exonuclease, C-terminal subdomain"/>
    <property type="match status" value="1"/>
</dbReference>
<evidence type="ECO:0000256" key="7">
    <source>
        <dbReference type="ARBA" id="ARBA00022801"/>
    </source>
</evidence>
<keyword evidence="10" id="KW-0234">DNA repair</keyword>
<evidence type="ECO:0000256" key="2">
    <source>
        <dbReference type="ARBA" id="ARBA00004123"/>
    </source>
</evidence>
<keyword evidence="15" id="KW-0255">Endonuclease</keyword>
<keyword evidence="8" id="KW-0460">Magnesium</keyword>
<comment type="subcellular location">
    <subcellularLocation>
        <location evidence="2">Nucleus</location>
    </subcellularLocation>
</comment>
<proteinExistence type="predicted"/>
<feature type="region of interest" description="Disordered" evidence="12">
    <location>
        <begin position="534"/>
        <end position="566"/>
    </location>
</feature>
<dbReference type="InterPro" id="IPR036279">
    <property type="entry name" value="5-3_exonuclease_C_sf"/>
</dbReference>
<keyword evidence="7" id="KW-0378">Hydrolase</keyword>
<dbReference type="InterPro" id="IPR006085">
    <property type="entry name" value="XPG_DNA_repair_N"/>
</dbReference>
<evidence type="ECO:0000256" key="9">
    <source>
        <dbReference type="ARBA" id="ARBA00023128"/>
    </source>
</evidence>
<protein>
    <submittedName>
        <fullName evidence="15">Rad2 endonuclease</fullName>
    </submittedName>
</protein>
<dbReference type="InterPro" id="IPR008918">
    <property type="entry name" value="HhH2"/>
</dbReference>
<dbReference type="Pfam" id="PF00752">
    <property type="entry name" value="XPG_N"/>
    <property type="match status" value="1"/>
</dbReference>
<evidence type="ECO:0000256" key="10">
    <source>
        <dbReference type="ARBA" id="ARBA00023204"/>
    </source>
</evidence>
<reference evidence="15" key="1">
    <citation type="journal article" date="2014" name="Nucleic Acids Res.">
        <title>The evolutionary dynamics of variant antigen genes in Babesia reveal a history of genomic innovation underlying host-parasite interaction.</title>
        <authorList>
            <person name="Jackson A.P."/>
            <person name="Otto T.D."/>
            <person name="Darby A."/>
            <person name="Ramaprasad A."/>
            <person name="Xia D."/>
            <person name="Echaide I.E."/>
            <person name="Farber M."/>
            <person name="Gahlot S."/>
            <person name="Gamble J."/>
            <person name="Gupta D."/>
            <person name="Gupta Y."/>
            <person name="Jackson L."/>
            <person name="Malandrin L."/>
            <person name="Malas T.B."/>
            <person name="Moussa E."/>
            <person name="Nair M."/>
            <person name="Reid A.J."/>
            <person name="Sanders M."/>
            <person name="Sharma J."/>
            <person name="Tracey A."/>
            <person name="Quail M.A."/>
            <person name="Weir W."/>
            <person name="Wastling J.M."/>
            <person name="Hall N."/>
            <person name="Willadsen P."/>
            <person name="Lingelbach K."/>
            <person name="Shiels B."/>
            <person name="Tait A."/>
            <person name="Berriman M."/>
            <person name="Allred D.R."/>
            <person name="Pain A."/>
        </authorList>
    </citation>
    <scope>NUCLEOTIDE SEQUENCE</scope>
    <source>
        <strain evidence="15">1802A</strain>
    </source>
</reference>
<dbReference type="PANTHER" id="PTHR16171">
    <property type="entry name" value="DNA REPAIR PROTEIN COMPLEMENTING XP-G CELLS-RELATED"/>
    <property type="match status" value="1"/>
</dbReference>
<dbReference type="GO" id="GO:0006281">
    <property type="term" value="P:DNA repair"/>
    <property type="evidence" value="ECO:0007669"/>
    <property type="project" value="UniProtKB-KW"/>
</dbReference>
<dbReference type="SMART" id="SM00485">
    <property type="entry name" value="XPGN"/>
    <property type="match status" value="1"/>
</dbReference>
<dbReference type="GO" id="GO:0016788">
    <property type="term" value="F:hydrolase activity, acting on ester bonds"/>
    <property type="evidence" value="ECO:0007669"/>
    <property type="project" value="InterPro"/>
</dbReference>
<evidence type="ECO:0000256" key="4">
    <source>
        <dbReference type="ARBA" id="ARBA00022722"/>
    </source>
</evidence>
<feature type="compositionally biased region" description="Acidic residues" evidence="12">
    <location>
        <begin position="597"/>
        <end position="622"/>
    </location>
</feature>
<dbReference type="InterPro" id="IPR006086">
    <property type="entry name" value="XPG-I_dom"/>
</dbReference>
<dbReference type="EMBL" id="JAHBMH010000067">
    <property type="protein sequence ID" value="KAK1934034.1"/>
    <property type="molecule type" value="Genomic_DNA"/>
</dbReference>
<dbReference type="Pfam" id="PF00867">
    <property type="entry name" value="XPG_I"/>
    <property type="match status" value="1"/>
</dbReference>
<dbReference type="InterPro" id="IPR029060">
    <property type="entry name" value="PIN-like_dom_sf"/>
</dbReference>
<dbReference type="PROSITE" id="PS00842">
    <property type="entry name" value="XPG_2"/>
    <property type="match status" value="1"/>
</dbReference>
<dbReference type="PRINTS" id="PR00853">
    <property type="entry name" value="XPGRADSUPER"/>
</dbReference>
<evidence type="ECO:0000259" key="14">
    <source>
        <dbReference type="SMART" id="SM00485"/>
    </source>
</evidence>
<dbReference type="InterPro" id="IPR006084">
    <property type="entry name" value="XPG/Rad2"/>
</dbReference>
<feature type="domain" description="XPG N-terminal" evidence="14">
    <location>
        <begin position="1"/>
        <end position="95"/>
    </location>
</feature>